<gene>
    <name evidence="3" type="ORF">GQS65_02185</name>
</gene>
<feature type="domain" description="DUF7314" evidence="2">
    <location>
        <begin position="1"/>
        <end position="80"/>
    </location>
</feature>
<keyword evidence="1" id="KW-0472">Membrane</keyword>
<dbReference type="RefSeq" id="WP_158203037.1">
    <property type="nucleotide sequence ID" value="NZ_WSZK01000006.1"/>
</dbReference>
<proteinExistence type="predicted"/>
<keyword evidence="4" id="KW-1185">Reference proteome</keyword>
<keyword evidence="1" id="KW-0812">Transmembrane</keyword>
<reference evidence="3 4" key="1">
    <citation type="submission" date="2019-12" db="EMBL/GenBank/DDBJ databases">
        <title>Halocatena pleomorpha gen. nov. sp. nov., an extremely halophilic archaeon of family Halobacteriaceae isolated from saltpan soil.</title>
        <authorList>
            <person name="Pal Y."/>
            <person name="Verma A."/>
            <person name="Krishnamurthi S."/>
            <person name="Kumar P."/>
        </authorList>
    </citation>
    <scope>NUCLEOTIDE SEQUENCE [LARGE SCALE GENOMIC DNA]</scope>
    <source>
        <strain evidence="3 4">JCM 16495</strain>
    </source>
</reference>
<name>A0A6B0GHP2_9EURY</name>
<feature type="transmembrane region" description="Helical" evidence="1">
    <location>
        <begin position="9"/>
        <end position="26"/>
    </location>
</feature>
<dbReference type="AlphaFoldDB" id="A0A6B0GHP2"/>
<dbReference type="Proteomes" id="UP000451471">
    <property type="component" value="Unassembled WGS sequence"/>
</dbReference>
<dbReference type="InterPro" id="IPR055738">
    <property type="entry name" value="DUF7314"/>
</dbReference>
<evidence type="ECO:0000313" key="4">
    <source>
        <dbReference type="Proteomes" id="UP000451471"/>
    </source>
</evidence>
<organism evidence="3 4">
    <name type="scientific">Halomarina oriensis</name>
    <dbReference type="NCBI Taxonomy" id="671145"/>
    <lineage>
        <taxon>Archaea</taxon>
        <taxon>Methanobacteriati</taxon>
        <taxon>Methanobacteriota</taxon>
        <taxon>Stenosarchaea group</taxon>
        <taxon>Halobacteria</taxon>
        <taxon>Halobacteriales</taxon>
        <taxon>Natronomonadaceae</taxon>
        <taxon>Halomarina</taxon>
    </lineage>
</organism>
<protein>
    <recommendedName>
        <fullName evidence="2">DUF7314 domain-containing protein</fullName>
    </recommendedName>
</protein>
<evidence type="ECO:0000256" key="1">
    <source>
        <dbReference type="SAM" id="Phobius"/>
    </source>
</evidence>
<dbReference type="Pfam" id="PF23996">
    <property type="entry name" value="DUF7314"/>
    <property type="match status" value="1"/>
</dbReference>
<keyword evidence="1" id="KW-1133">Transmembrane helix</keyword>
<evidence type="ECO:0000313" key="3">
    <source>
        <dbReference type="EMBL" id="MWG33311.1"/>
    </source>
</evidence>
<evidence type="ECO:0000259" key="2">
    <source>
        <dbReference type="Pfam" id="PF23996"/>
    </source>
</evidence>
<accession>A0A6B0GHP2</accession>
<feature type="transmembrane region" description="Helical" evidence="1">
    <location>
        <begin position="57"/>
        <end position="75"/>
    </location>
</feature>
<dbReference type="EMBL" id="WSZK01000006">
    <property type="protein sequence ID" value="MWG33311.1"/>
    <property type="molecule type" value="Genomic_DNA"/>
</dbReference>
<dbReference type="OrthoDB" id="209648at2157"/>
<comment type="caution">
    <text evidence="3">The sequence shown here is derived from an EMBL/GenBank/DDBJ whole genome shotgun (WGS) entry which is preliminary data.</text>
</comment>
<sequence>MADEFMKGFALFIVCGMLWMVLAGWYNTAGFESTQLIAETTGAGTIYDQIAYVLRDGLLVATILGPVVFWLLIPLSRALGGDVEN</sequence>